<dbReference type="InterPro" id="IPR000789">
    <property type="entry name" value="Cyclin-dep_kinase_reg-sub"/>
</dbReference>
<keyword evidence="2 4" id="KW-0132">Cell division</keyword>
<dbReference type="Gene3D" id="3.30.170.10">
    <property type="entry name" value="Cyclin-dependent kinase, regulatory subunit"/>
    <property type="match status" value="1"/>
</dbReference>
<reference evidence="6 7" key="1">
    <citation type="submission" date="2014-06" db="EMBL/GenBank/DDBJ databases">
        <title>The Genome of the Aflatoxigenic Filamentous Fungus Aspergillus nomius.</title>
        <authorList>
            <person name="Moore M.G."/>
            <person name="Shannon B.M."/>
            <person name="Brian M.M."/>
        </authorList>
    </citation>
    <scope>NUCLEOTIDE SEQUENCE [LARGE SCALE GENOMIC DNA]</scope>
    <source>
        <strain evidence="6 7">NRRL 13137</strain>
    </source>
</reference>
<evidence type="ECO:0000256" key="2">
    <source>
        <dbReference type="ARBA" id="ARBA00022618"/>
    </source>
</evidence>
<protein>
    <recommendedName>
        <fullName evidence="4">Cyclin-dependent kinases regulatory subunit</fullName>
    </recommendedName>
</protein>
<evidence type="ECO:0000313" key="6">
    <source>
        <dbReference type="EMBL" id="KNG80626.1"/>
    </source>
</evidence>
<dbReference type="SMART" id="SM01084">
    <property type="entry name" value="CKS"/>
    <property type="match status" value="1"/>
</dbReference>
<accession>A0A0L1ILY9</accession>
<comment type="caution">
    <text evidence="6">The sequence shown here is derived from an EMBL/GenBank/DDBJ whole genome shotgun (WGS) entry which is preliminary data.</text>
</comment>
<dbReference type="SUPFAM" id="SSF55637">
    <property type="entry name" value="Cell cycle regulatory proteins"/>
    <property type="match status" value="1"/>
</dbReference>
<sequence>LRTSRQKSCASVTFHRSHTIIGFCSIVSSCCIHIIARFLPFQMDIDMSRRNKKPRLLLESERERLEEFIDSIHYSARYSDDQFEYRHVQLPKNMLKKIPADYFDSSKGTLKLLWEEEWRALGITQVAWVGSTTRFMSRNRIFCYSSVPSTTSHQCHSKYTSSSMVNI</sequence>
<dbReference type="PROSITE" id="PS00944">
    <property type="entry name" value="CKS_1"/>
    <property type="match status" value="1"/>
</dbReference>
<evidence type="ECO:0000256" key="5">
    <source>
        <dbReference type="SAM" id="Phobius"/>
    </source>
</evidence>
<name>A0A0L1ILY9_ASPN3</name>
<dbReference type="GeneID" id="26812156"/>
<keyword evidence="5" id="KW-1133">Transmembrane helix</keyword>
<evidence type="ECO:0000256" key="1">
    <source>
        <dbReference type="ARBA" id="ARBA00007782"/>
    </source>
</evidence>
<keyword evidence="7" id="KW-1185">Reference proteome</keyword>
<evidence type="ECO:0000256" key="3">
    <source>
        <dbReference type="ARBA" id="ARBA00023306"/>
    </source>
</evidence>
<feature type="non-terminal residue" evidence="6">
    <location>
        <position position="1"/>
    </location>
</feature>
<dbReference type="Pfam" id="PF01111">
    <property type="entry name" value="CKS"/>
    <property type="match status" value="1"/>
</dbReference>
<dbReference type="RefSeq" id="XP_015401549.1">
    <property type="nucleotide sequence ID" value="XM_015555608.1"/>
</dbReference>
<evidence type="ECO:0000256" key="4">
    <source>
        <dbReference type="RuleBase" id="RU311113"/>
    </source>
</evidence>
<comment type="similarity">
    <text evidence="1 4">Belongs to the CKS family.</text>
</comment>
<proteinExistence type="inferred from homology"/>
<keyword evidence="3 4" id="KW-0131">Cell cycle</keyword>
<organism evidence="6 7">
    <name type="scientific">Aspergillus nomiae NRRL (strain ATCC 15546 / NRRL 13137 / CBS 260.88 / M93)</name>
    <dbReference type="NCBI Taxonomy" id="1509407"/>
    <lineage>
        <taxon>Eukaryota</taxon>
        <taxon>Fungi</taxon>
        <taxon>Dikarya</taxon>
        <taxon>Ascomycota</taxon>
        <taxon>Pezizomycotina</taxon>
        <taxon>Eurotiomycetes</taxon>
        <taxon>Eurotiomycetidae</taxon>
        <taxon>Eurotiales</taxon>
        <taxon>Aspergillaceae</taxon>
        <taxon>Aspergillus</taxon>
        <taxon>Aspergillus subgen. Circumdati</taxon>
    </lineage>
</organism>
<dbReference type="Proteomes" id="UP000037505">
    <property type="component" value="Unassembled WGS sequence"/>
</dbReference>
<dbReference type="OrthoDB" id="440676at2759"/>
<dbReference type="InterPro" id="IPR036858">
    <property type="entry name" value="Cyclin-dep_kinase_reg-sub_sf"/>
</dbReference>
<dbReference type="STRING" id="1509407.A0A0L1ILY9"/>
<comment type="function">
    <text evidence="4">Binds to the catalytic subunit of the cyclin dependent kinases and is essential for their biological function.</text>
</comment>
<dbReference type="PANTHER" id="PTHR23415">
    <property type="entry name" value="CYCLIN-DEPENDENT KINASES REGULATORY SUBUNIT/60S RIBOSOME SUBUNIT BIOGENESIS PROTEIN NIP7"/>
    <property type="match status" value="1"/>
</dbReference>
<dbReference type="GO" id="GO:0051301">
    <property type="term" value="P:cell division"/>
    <property type="evidence" value="ECO:0007669"/>
    <property type="project" value="UniProtKB-UniRule"/>
</dbReference>
<evidence type="ECO:0000313" key="7">
    <source>
        <dbReference type="Proteomes" id="UP000037505"/>
    </source>
</evidence>
<dbReference type="EMBL" id="JNOM01000569">
    <property type="protein sequence ID" value="KNG80626.1"/>
    <property type="molecule type" value="Genomic_DNA"/>
</dbReference>
<keyword evidence="5" id="KW-0812">Transmembrane</keyword>
<feature type="transmembrane region" description="Helical" evidence="5">
    <location>
        <begin position="20"/>
        <end position="40"/>
    </location>
</feature>
<keyword evidence="5" id="KW-0472">Membrane</keyword>
<gene>
    <name evidence="6" type="ORF">ANOM_010352</name>
</gene>
<dbReference type="GO" id="GO:0016538">
    <property type="term" value="F:cyclin-dependent protein serine/threonine kinase regulator activity"/>
    <property type="evidence" value="ECO:0007669"/>
    <property type="project" value="InterPro"/>
</dbReference>
<dbReference type="PRINTS" id="PR00296">
    <property type="entry name" value="CYCLINKINASE"/>
</dbReference>
<dbReference type="AlphaFoldDB" id="A0A0L1ILY9"/>